<evidence type="ECO:0000259" key="1">
    <source>
        <dbReference type="Pfam" id="PF13577"/>
    </source>
</evidence>
<dbReference type="AlphaFoldDB" id="A0AA39URD9"/>
<dbReference type="Proteomes" id="UP001175228">
    <property type="component" value="Unassembled WGS sequence"/>
</dbReference>
<evidence type="ECO:0000313" key="3">
    <source>
        <dbReference type="Proteomes" id="UP001175228"/>
    </source>
</evidence>
<dbReference type="SUPFAM" id="SSF54427">
    <property type="entry name" value="NTF2-like"/>
    <property type="match status" value="1"/>
</dbReference>
<protein>
    <recommendedName>
        <fullName evidence="1">SnoaL-like domain-containing protein</fullName>
    </recommendedName>
</protein>
<organism evidence="2 3">
    <name type="scientific">Armillaria luteobubalina</name>
    <dbReference type="NCBI Taxonomy" id="153913"/>
    <lineage>
        <taxon>Eukaryota</taxon>
        <taxon>Fungi</taxon>
        <taxon>Dikarya</taxon>
        <taxon>Basidiomycota</taxon>
        <taxon>Agaricomycotina</taxon>
        <taxon>Agaricomycetes</taxon>
        <taxon>Agaricomycetidae</taxon>
        <taxon>Agaricales</taxon>
        <taxon>Marasmiineae</taxon>
        <taxon>Physalacriaceae</taxon>
        <taxon>Armillaria</taxon>
    </lineage>
</organism>
<dbReference type="EMBL" id="JAUEPU010000009">
    <property type="protein sequence ID" value="KAK0499573.1"/>
    <property type="molecule type" value="Genomic_DNA"/>
</dbReference>
<accession>A0AA39URD9</accession>
<sequence>MSSTASYSAIDYLLDKANIHDTVTKTMLYIDLLRWGDLEKEVFTDNIRVDYTCLFGGEVVDVKSKDQIESWKGLFKRVEKSQHLSTSLFIDLPQPGSALPPNKVQVYANFLVTLVPKDGEQKLVQSGGRYTIEVSRIIPSDGGNPWRMSSIKADITYFTSNKEFYDHEN</sequence>
<keyword evidence="3" id="KW-1185">Reference proteome</keyword>
<evidence type="ECO:0000313" key="2">
    <source>
        <dbReference type="EMBL" id="KAK0499573.1"/>
    </source>
</evidence>
<proteinExistence type="predicted"/>
<name>A0AA39URD9_9AGAR</name>
<comment type="caution">
    <text evidence="2">The sequence shown here is derived from an EMBL/GenBank/DDBJ whole genome shotgun (WGS) entry which is preliminary data.</text>
</comment>
<gene>
    <name evidence="2" type="ORF">EDD18DRAFT_856116</name>
</gene>
<dbReference type="Gene3D" id="3.10.450.50">
    <property type="match status" value="1"/>
</dbReference>
<dbReference type="InterPro" id="IPR032710">
    <property type="entry name" value="NTF2-like_dom_sf"/>
</dbReference>
<reference evidence="2" key="1">
    <citation type="submission" date="2023-06" db="EMBL/GenBank/DDBJ databases">
        <authorList>
            <consortium name="Lawrence Berkeley National Laboratory"/>
            <person name="Ahrendt S."/>
            <person name="Sahu N."/>
            <person name="Indic B."/>
            <person name="Wong-Bajracharya J."/>
            <person name="Merenyi Z."/>
            <person name="Ke H.-M."/>
            <person name="Monk M."/>
            <person name="Kocsube S."/>
            <person name="Drula E."/>
            <person name="Lipzen A."/>
            <person name="Balint B."/>
            <person name="Henrissat B."/>
            <person name="Andreopoulos B."/>
            <person name="Martin F.M."/>
            <person name="Harder C.B."/>
            <person name="Rigling D."/>
            <person name="Ford K.L."/>
            <person name="Foster G.D."/>
            <person name="Pangilinan J."/>
            <person name="Papanicolaou A."/>
            <person name="Barry K."/>
            <person name="LaButti K."/>
            <person name="Viragh M."/>
            <person name="Koriabine M."/>
            <person name="Yan M."/>
            <person name="Riley R."/>
            <person name="Champramary S."/>
            <person name="Plett K.L."/>
            <person name="Tsai I.J."/>
            <person name="Slot J."/>
            <person name="Sipos G."/>
            <person name="Plett J."/>
            <person name="Nagy L.G."/>
            <person name="Grigoriev I.V."/>
        </authorList>
    </citation>
    <scope>NUCLEOTIDE SEQUENCE</scope>
    <source>
        <strain evidence="2">HWK02</strain>
    </source>
</reference>
<dbReference type="InterPro" id="IPR037401">
    <property type="entry name" value="SnoaL-like"/>
</dbReference>
<dbReference type="Pfam" id="PF13577">
    <property type="entry name" value="SnoaL_4"/>
    <property type="match status" value="1"/>
</dbReference>
<feature type="domain" description="SnoaL-like" evidence="1">
    <location>
        <begin position="12"/>
        <end position="150"/>
    </location>
</feature>